<gene>
    <name evidence="2" type="ORF">MACH26_37570</name>
</gene>
<name>A0AA48KQX3_9ALTE</name>
<evidence type="ECO:0000313" key="3">
    <source>
        <dbReference type="Proteomes" id="UP001333710"/>
    </source>
</evidence>
<accession>A0AA48KQX3</accession>
<dbReference type="EMBL" id="AP027272">
    <property type="protein sequence ID" value="BDX08236.1"/>
    <property type="molecule type" value="Genomic_DNA"/>
</dbReference>
<dbReference type="AlphaFoldDB" id="A0AA48KQX3"/>
<keyword evidence="1" id="KW-1277">Toxin-antitoxin system</keyword>
<sequence>MRQKVSCNTTINRNLLNEAKSLDIKLSEVFENALSHAVAEKRKERWLSQNSDAITQHNDEIKKSGTFSEMIGQLDD</sequence>
<dbReference type="KEGG" id="pmaw:MACH26_37570"/>
<protein>
    <recommendedName>
        <fullName evidence="4">Acetoacetyl-CoA synthase</fullName>
    </recommendedName>
</protein>
<dbReference type="InterPro" id="IPR009956">
    <property type="entry name" value="Post-segregation_anti-tox_CcdA"/>
</dbReference>
<dbReference type="Pfam" id="PF07362">
    <property type="entry name" value="CcdA"/>
    <property type="match status" value="1"/>
</dbReference>
<dbReference type="RefSeq" id="WP_338294310.1">
    <property type="nucleotide sequence ID" value="NZ_AP027272.1"/>
</dbReference>
<dbReference type="Proteomes" id="UP001333710">
    <property type="component" value="Chromosome"/>
</dbReference>
<organism evidence="2 3">
    <name type="scientific">Planctobacterium marinum</name>
    <dbReference type="NCBI Taxonomy" id="1631968"/>
    <lineage>
        <taxon>Bacteria</taxon>
        <taxon>Pseudomonadati</taxon>
        <taxon>Pseudomonadota</taxon>
        <taxon>Gammaproteobacteria</taxon>
        <taxon>Alteromonadales</taxon>
        <taxon>Alteromonadaceae</taxon>
        <taxon>Planctobacterium</taxon>
    </lineage>
</organism>
<reference evidence="2" key="1">
    <citation type="submission" date="2023-01" db="EMBL/GenBank/DDBJ databases">
        <title>Complete genome sequence of Planctobacterium marinum strain Dej080120_11.</title>
        <authorList>
            <person name="Ueki S."/>
            <person name="Maruyama F."/>
        </authorList>
    </citation>
    <scope>NUCLEOTIDE SEQUENCE</scope>
    <source>
        <strain evidence="2">Dej080120_11</strain>
    </source>
</reference>
<proteinExistence type="predicted"/>
<evidence type="ECO:0000256" key="1">
    <source>
        <dbReference type="ARBA" id="ARBA00022649"/>
    </source>
</evidence>
<keyword evidence="3" id="KW-1185">Reference proteome</keyword>
<evidence type="ECO:0000313" key="2">
    <source>
        <dbReference type="EMBL" id="BDX08236.1"/>
    </source>
</evidence>
<evidence type="ECO:0008006" key="4">
    <source>
        <dbReference type="Google" id="ProtNLM"/>
    </source>
</evidence>